<reference evidence="1 2" key="1">
    <citation type="submission" date="2016-10" db="EMBL/GenBank/DDBJ databases">
        <authorList>
            <person name="Varghese N."/>
            <person name="Submissions S."/>
        </authorList>
    </citation>
    <scope>NUCLEOTIDE SEQUENCE [LARGE SCALE GENOMIC DNA]</scope>
    <source>
        <strain evidence="1 2">CDM_1</strain>
    </source>
</reference>
<protein>
    <recommendedName>
        <fullName evidence="3">Transposase DDE domain-containing protein</fullName>
    </recommendedName>
</protein>
<name>A0A1G6SGV8_9EURY</name>
<evidence type="ECO:0000313" key="2">
    <source>
        <dbReference type="Proteomes" id="UP000324021"/>
    </source>
</evidence>
<organism evidence="1 2">
    <name type="scientific">Natrinema hispanicum</name>
    <dbReference type="NCBI Taxonomy" id="392421"/>
    <lineage>
        <taxon>Archaea</taxon>
        <taxon>Methanobacteriati</taxon>
        <taxon>Methanobacteriota</taxon>
        <taxon>Stenosarchaea group</taxon>
        <taxon>Halobacteria</taxon>
        <taxon>Halobacteriales</taxon>
        <taxon>Natrialbaceae</taxon>
        <taxon>Natrinema</taxon>
    </lineage>
</organism>
<proteinExistence type="predicted"/>
<evidence type="ECO:0000313" key="1">
    <source>
        <dbReference type="EMBL" id="SDD15335.1"/>
    </source>
</evidence>
<gene>
    <name evidence="1" type="ORF">SAMN05192552_10141</name>
</gene>
<accession>A0A1G6SGV8</accession>
<feature type="non-terminal residue" evidence="1">
    <location>
        <position position="1"/>
    </location>
</feature>
<sequence length="91" mass="10405">SGKRILSALDGRNLVLNNEALARREWSASLLNRGYTGTLFESGDSSERFRNEYSNQTPITHAVRALGWYRQFREIVLMFALINIESLCEPL</sequence>
<dbReference type="EMBL" id="FMZP01000014">
    <property type="protein sequence ID" value="SDD15335.1"/>
    <property type="molecule type" value="Genomic_DNA"/>
</dbReference>
<dbReference type="Proteomes" id="UP000324021">
    <property type="component" value="Unassembled WGS sequence"/>
</dbReference>
<evidence type="ECO:0008006" key="3">
    <source>
        <dbReference type="Google" id="ProtNLM"/>
    </source>
</evidence>
<dbReference type="AlphaFoldDB" id="A0A1G6SGV8"/>